<protein>
    <submittedName>
        <fullName evidence="1">Uncharacterized protein</fullName>
    </submittedName>
</protein>
<name>A0A8J8T701_HALGN</name>
<reference evidence="1" key="1">
    <citation type="submission" date="2019-06" db="EMBL/GenBank/DDBJ databases">
        <authorList>
            <person name="Zheng W."/>
        </authorList>
    </citation>
    <scope>NUCLEOTIDE SEQUENCE</scope>
    <source>
        <strain evidence="1">QDHG01</strain>
    </source>
</reference>
<evidence type="ECO:0000313" key="1">
    <source>
        <dbReference type="EMBL" id="TNV84664.1"/>
    </source>
</evidence>
<evidence type="ECO:0000313" key="2">
    <source>
        <dbReference type="Proteomes" id="UP000785679"/>
    </source>
</evidence>
<dbReference type="EMBL" id="RRYP01002541">
    <property type="protein sequence ID" value="TNV84664.1"/>
    <property type="molecule type" value="Genomic_DNA"/>
</dbReference>
<gene>
    <name evidence="1" type="ORF">FGO68_gene1191</name>
</gene>
<sequence>MHNLSLGSLTHKVLNEIFDHCVRIAMPRSSPSALAFIRSTVYHNLYFKLGPSWSPALTNTSKDHPRRA</sequence>
<proteinExistence type="predicted"/>
<accession>A0A8J8T701</accession>
<organism evidence="1 2">
    <name type="scientific">Halteria grandinella</name>
    <dbReference type="NCBI Taxonomy" id="5974"/>
    <lineage>
        <taxon>Eukaryota</taxon>
        <taxon>Sar</taxon>
        <taxon>Alveolata</taxon>
        <taxon>Ciliophora</taxon>
        <taxon>Intramacronucleata</taxon>
        <taxon>Spirotrichea</taxon>
        <taxon>Stichotrichia</taxon>
        <taxon>Sporadotrichida</taxon>
        <taxon>Halteriidae</taxon>
        <taxon>Halteria</taxon>
    </lineage>
</organism>
<dbReference type="Proteomes" id="UP000785679">
    <property type="component" value="Unassembled WGS sequence"/>
</dbReference>
<dbReference type="AlphaFoldDB" id="A0A8J8T701"/>
<comment type="caution">
    <text evidence="1">The sequence shown here is derived from an EMBL/GenBank/DDBJ whole genome shotgun (WGS) entry which is preliminary data.</text>
</comment>
<keyword evidence="2" id="KW-1185">Reference proteome</keyword>